<feature type="region of interest" description="Disordered" evidence="1">
    <location>
        <begin position="30"/>
        <end position="55"/>
    </location>
</feature>
<feature type="compositionally biased region" description="Basic and acidic residues" evidence="1">
    <location>
        <begin position="45"/>
        <end position="55"/>
    </location>
</feature>
<evidence type="ECO:0000313" key="3">
    <source>
        <dbReference type="Proteomes" id="UP001148482"/>
    </source>
</evidence>
<protein>
    <submittedName>
        <fullName evidence="2">Uncharacterized protein</fullName>
    </submittedName>
</protein>
<dbReference type="AlphaFoldDB" id="A0A9X3CWK4"/>
<dbReference type="EMBL" id="JAPJDA010000012">
    <property type="protein sequence ID" value="MCX2838262.1"/>
    <property type="molecule type" value="Genomic_DNA"/>
</dbReference>
<sequence>MRTKSQIKALFLLGIFILISFHQIIPHAHHAHGQEKKEVAHHHHSGEDHHHEKKQEDKQGSFLSYLLAIHSHTSTSNEIPVIKEYSENVGLQKIEAKKKTSNKCYSDNFVLADQDSKSFEIYQPAEKYFDPYLSFLSLRGPPHLI</sequence>
<gene>
    <name evidence="2" type="ORF">OQ279_08860</name>
</gene>
<dbReference type="RefSeq" id="WP_266069530.1">
    <property type="nucleotide sequence ID" value="NZ_JAPJDA010000012.1"/>
</dbReference>
<evidence type="ECO:0000256" key="1">
    <source>
        <dbReference type="SAM" id="MobiDB-lite"/>
    </source>
</evidence>
<organism evidence="2 3">
    <name type="scientific">Salinimicrobium profundisediminis</name>
    <dbReference type="NCBI Taxonomy" id="2994553"/>
    <lineage>
        <taxon>Bacteria</taxon>
        <taxon>Pseudomonadati</taxon>
        <taxon>Bacteroidota</taxon>
        <taxon>Flavobacteriia</taxon>
        <taxon>Flavobacteriales</taxon>
        <taxon>Flavobacteriaceae</taxon>
        <taxon>Salinimicrobium</taxon>
    </lineage>
</organism>
<evidence type="ECO:0000313" key="2">
    <source>
        <dbReference type="EMBL" id="MCX2838262.1"/>
    </source>
</evidence>
<proteinExistence type="predicted"/>
<comment type="caution">
    <text evidence="2">The sequence shown here is derived from an EMBL/GenBank/DDBJ whole genome shotgun (WGS) entry which is preliminary data.</text>
</comment>
<name>A0A9X3CWK4_9FLAO</name>
<dbReference type="Proteomes" id="UP001148482">
    <property type="component" value="Unassembled WGS sequence"/>
</dbReference>
<keyword evidence="3" id="KW-1185">Reference proteome</keyword>
<accession>A0A9X3CWK4</accession>
<reference evidence="2" key="1">
    <citation type="submission" date="2022-11" db="EMBL/GenBank/DDBJ databases">
        <title>Salinimicrobium profundisediminis sp. nov., isolated from deep-sea sediment of the Mariana Trench.</title>
        <authorList>
            <person name="Fu H."/>
        </authorList>
    </citation>
    <scope>NUCLEOTIDE SEQUENCE</scope>
    <source>
        <strain evidence="2">MT39</strain>
    </source>
</reference>